<evidence type="ECO:0000256" key="4">
    <source>
        <dbReference type="SAM" id="Coils"/>
    </source>
</evidence>
<dbReference type="OrthoDB" id="2459544at2759"/>
<reference evidence="6" key="1">
    <citation type="submission" date="2021-06" db="EMBL/GenBank/DDBJ databases">
        <authorList>
            <person name="Kallberg Y."/>
            <person name="Tangrot J."/>
            <person name="Rosling A."/>
        </authorList>
    </citation>
    <scope>NUCLEOTIDE SEQUENCE</scope>
    <source>
        <strain evidence="6">FL966</strain>
    </source>
</reference>
<evidence type="ECO:0000313" key="7">
    <source>
        <dbReference type="Proteomes" id="UP000789759"/>
    </source>
</evidence>
<organism evidence="6 7">
    <name type="scientific">Cetraspora pellucida</name>
    <dbReference type="NCBI Taxonomy" id="1433469"/>
    <lineage>
        <taxon>Eukaryota</taxon>
        <taxon>Fungi</taxon>
        <taxon>Fungi incertae sedis</taxon>
        <taxon>Mucoromycota</taxon>
        <taxon>Glomeromycotina</taxon>
        <taxon>Glomeromycetes</taxon>
        <taxon>Diversisporales</taxon>
        <taxon>Gigasporaceae</taxon>
        <taxon>Cetraspora</taxon>
    </lineage>
</organism>
<dbReference type="Proteomes" id="UP000789759">
    <property type="component" value="Unassembled WGS sequence"/>
</dbReference>
<accession>A0A9N9K3U3</accession>
<proteinExistence type="predicted"/>
<keyword evidence="1" id="KW-0479">Metal-binding</keyword>
<dbReference type="InterPro" id="IPR003656">
    <property type="entry name" value="Znf_BED"/>
</dbReference>
<dbReference type="EMBL" id="CAJVQA010038063">
    <property type="protein sequence ID" value="CAG8810546.1"/>
    <property type="molecule type" value="Genomic_DNA"/>
</dbReference>
<keyword evidence="4" id="KW-0175">Coiled coil</keyword>
<comment type="caution">
    <text evidence="6">The sequence shown here is derived from an EMBL/GenBank/DDBJ whole genome shotgun (WGS) entry which is preliminary data.</text>
</comment>
<feature type="domain" description="BED-type" evidence="5">
    <location>
        <begin position="10"/>
        <end position="46"/>
    </location>
</feature>
<dbReference type="GO" id="GO:0008270">
    <property type="term" value="F:zinc ion binding"/>
    <property type="evidence" value="ECO:0007669"/>
    <property type="project" value="UniProtKB-KW"/>
</dbReference>
<evidence type="ECO:0000259" key="5">
    <source>
        <dbReference type="Pfam" id="PF02892"/>
    </source>
</evidence>
<evidence type="ECO:0000256" key="1">
    <source>
        <dbReference type="ARBA" id="ARBA00022723"/>
    </source>
</evidence>
<evidence type="ECO:0000256" key="3">
    <source>
        <dbReference type="ARBA" id="ARBA00022833"/>
    </source>
</evidence>
<dbReference type="Pfam" id="PF02892">
    <property type="entry name" value="zf-BED"/>
    <property type="match status" value="1"/>
</dbReference>
<feature type="coiled-coil region" evidence="4">
    <location>
        <begin position="47"/>
        <end position="74"/>
    </location>
</feature>
<dbReference type="AlphaFoldDB" id="A0A9N9K3U3"/>
<keyword evidence="2" id="KW-0863">Zinc-finger</keyword>
<gene>
    <name evidence="6" type="ORF">CPELLU_LOCUS18602</name>
</gene>
<protein>
    <submittedName>
        <fullName evidence="6">3749_t:CDS:1</fullName>
    </submittedName>
</protein>
<evidence type="ECO:0000256" key="2">
    <source>
        <dbReference type="ARBA" id="ARBA00022771"/>
    </source>
</evidence>
<keyword evidence="7" id="KW-1185">Reference proteome</keyword>
<dbReference type="GO" id="GO:0003677">
    <property type="term" value="F:DNA binding"/>
    <property type="evidence" value="ECO:0007669"/>
    <property type="project" value="InterPro"/>
</dbReference>
<evidence type="ECO:0000313" key="6">
    <source>
        <dbReference type="EMBL" id="CAG8810546.1"/>
    </source>
</evidence>
<sequence>MRNIHPIQTYFHDNSLKTRTICNFCEASYPIDANLTNLKNHFYKCHTNEYYLAMNEYEKNKKEIQKNNMNQINNTFPEKNKDNELNIIKNHKHVQIRDKTDYEVEEIIETNNVPIKQNKRTNNEIQNNKIIKKQKIEEDIINHIDNIELTKESHIKIVKDTILISGKCKIIFK</sequence>
<name>A0A9N9K3U3_9GLOM</name>
<keyword evidence="3" id="KW-0862">Zinc</keyword>